<sequence>MPETEAPMSQFAQSLSPVGRILEDPDYNVWGCSPIYGDDGRVHVFYARWKNVYHHEGWVTACEVGHAVSKEPNQPGGPYEILEPALVPAGNPVSEGGLGNEDAWDADSIHNPTVYRVGDKFVLFYMGATCKPAGCDRDMLVGMSREEVKPYFHRTVGTKRVGMAMADSLDGPWERVGTDGQILHVGEDGAWDDYVVSNPAFCVTPDGKFRLYYKGWNGGDERRGHSNRKYGYAEAENLTGPYIKHENNPVIDFSHIHEDMQCEDAYIWHEEGRYHAVLRDMGFYNHEYGLKFTSVDGVSWGDPEVAFLDAPSYFDEAMPGLDREGRFERPQMLMKNGVPDYLFCAYRGGKYKTSSGVVLKVNRNGSA</sequence>
<dbReference type="AlphaFoldDB" id="A0A7X0H831"/>
<reference evidence="1 2" key="1">
    <citation type="submission" date="2020-08" db="EMBL/GenBank/DDBJ databases">
        <title>Genomic Encyclopedia of Type Strains, Phase IV (KMG-IV): sequencing the most valuable type-strain genomes for metagenomic binning, comparative biology and taxonomic classification.</title>
        <authorList>
            <person name="Goeker M."/>
        </authorList>
    </citation>
    <scope>NUCLEOTIDE SEQUENCE [LARGE SCALE GENOMIC DNA]</scope>
    <source>
        <strain evidence="1 2">DSM 103725</strain>
    </source>
</reference>
<dbReference type="Proteomes" id="UP000541810">
    <property type="component" value="Unassembled WGS sequence"/>
</dbReference>
<organism evidence="1 2">
    <name type="scientific">Algisphaera agarilytica</name>
    <dbReference type="NCBI Taxonomy" id="1385975"/>
    <lineage>
        <taxon>Bacteria</taxon>
        <taxon>Pseudomonadati</taxon>
        <taxon>Planctomycetota</taxon>
        <taxon>Phycisphaerae</taxon>
        <taxon>Phycisphaerales</taxon>
        <taxon>Phycisphaeraceae</taxon>
        <taxon>Algisphaera</taxon>
    </lineage>
</organism>
<evidence type="ECO:0000313" key="1">
    <source>
        <dbReference type="EMBL" id="MBB6429549.1"/>
    </source>
</evidence>
<proteinExistence type="predicted"/>
<dbReference type="SUPFAM" id="SSF75005">
    <property type="entry name" value="Arabinanase/levansucrase/invertase"/>
    <property type="match status" value="1"/>
</dbReference>
<dbReference type="EMBL" id="JACHGY010000001">
    <property type="protein sequence ID" value="MBB6429549.1"/>
    <property type="molecule type" value="Genomic_DNA"/>
</dbReference>
<dbReference type="Gene3D" id="2.115.10.20">
    <property type="entry name" value="Glycosyl hydrolase domain, family 43"/>
    <property type="match status" value="1"/>
</dbReference>
<accession>A0A7X0H831</accession>
<gene>
    <name evidence="1" type="ORF">HNQ40_001355</name>
</gene>
<comment type="caution">
    <text evidence="1">The sequence shown here is derived from an EMBL/GenBank/DDBJ whole genome shotgun (WGS) entry which is preliminary data.</text>
</comment>
<protein>
    <recommendedName>
        <fullName evidence="3">Glycosyl hydrolases family 43</fullName>
    </recommendedName>
</protein>
<evidence type="ECO:0008006" key="3">
    <source>
        <dbReference type="Google" id="ProtNLM"/>
    </source>
</evidence>
<name>A0A7X0H831_9BACT</name>
<dbReference type="InterPro" id="IPR023296">
    <property type="entry name" value="Glyco_hydro_beta-prop_sf"/>
</dbReference>
<dbReference type="RefSeq" id="WP_184677122.1">
    <property type="nucleotide sequence ID" value="NZ_JACHGY010000001.1"/>
</dbReference>
<keyword evidence="2" id="KW-1185">Reference proteome</keyword>
<dbReference type="CDD" id="cd08994">
    <property type="entry name" value="GH43_62_32_68_117_130-like"/>
    <property type="match status" value="1"/>
</dbReference>
<evidence type="ECO:0000313" key="2">
    <source>
        <dbReference type="Proteomes" id="UP000541810"/>
    </source>
</evidence>